<name>A0A927MHL1_9BACL</name>
<dbReference type="Proteomes" id="UP000658225">
    <property type="component" value="Unassembled WGS sequence"/>
</dbReference>
<dbReference type="AlphaFoldDB" id="A0A927MHL1"/>
<protein>
    <submittedName>
        <fullName evidence="1">Uncharacterized protein</fullName>
    </submittedName>
</protein>
<sequence>MNRMKISVISGQMSFKHLTVKITNQEYAKIKINVWMHMLNDRMKPTKWLKPNKNGTKVNFDHIKNQDEYNQGLVELDVYLQEINKDFGFDFSINQDVK</sequence>
<gene>
    <name evidence="1" type="ORF">H4683_001858</name>
</gene>
<dbReference type="EMBL" id="JADBEL010000008">
    <property type="protein sequence ID" value="MBE1554780.1"/>
    <property type="molecule type" value="Genomic_DNA"/>
</dbReference>
<reference evidence="1" key="1">
    <citation type="submission" date="2020-10" db="EMBL/GenBank/DDBJ databases">
        <title>Genomic Encyclopedia of Type Strains, Phase IV (KMG-IV): sequencing the most valuable type-strain genomes for metagenomic binning, comparative biology and taxonomic classification.</title>
        <authorList>
            <person name="Goeker M."/>
        </authorList>
    </citation>
    <scope>NUCLEOTIDE SEQUENCE</scope>
    <source>
        <strain evidence="1">DSM 13886</strain>
    </source>
</reference>
<keyword evidence="2" id="KW-1185">Reference proteome</keyword>
<comment type="caution">
    <text evidence="1">The sequence shown here is derived from an EMBL/GenBank/DDBJ whole genome shotgun (WGS) entry which is preliminary data.</text>
</comment>
<evidence type="ECO:0000313" key="2">
    <source>
        <dbReference type="Proteomes" id="UP000658225"/>
    </source>
</evidence>
<evidence type="ECO:0000313" key="1">
    <source>
        <dbReference type="EMBL" id="MBE1554780.1"/>
    </source>
</evidence>
<accession>A0A927MHL1</accession>
<proteinExistence type="predicted"/>
<organism evidence="1 2">
    <name type="scientific">Sporosarcina limicola</name>
    <dbReference type="NCBI Taxonomy" id="34101"/>
    <lineage>
        <taxon>Bacteria</taxon>
        <taxon>Bacillati</taxon>
        <taxon>Bacillota</taxon>
        <taxon>Bacilli</taxon>
        <taxon>Bacillales</taxon>
        <taxon>Caryophanaceae</taxon>
        <taxon>Sporosarcina</taxon>
    </lineage>
</organism>
<dbReference type="RefSeq" id="WP_192598535.1">
    <property type="nucleotide sequence ID" value="NZ_JADBEL010000008.1"/>
</dbReference>